<dbReference type="EMBL" id="OB794165">
    <property type="protein sequence ID" value="CAD7429657.1"/>
    <property type="molecule type" value="Genomic_DNA"/>
</dbReference>
<accession>A0A7R9HP20</accession>
<evidence type="ECO:0000313" key="2">
    <source>
        <dbReference type="EMBL" id="CAD7429657.1"/>
    </source>
</evidence>
<proteinExistence type="predicted"/>
<name>A0A7R9HP20_9NEOP</name>
<organism evidence="2">
    <name type="scientific">Timema monikensis</name>
    <dbReference type="NCBI Taxonomy" id="170555"/>
    <lineage>
        <taxon>Eukaryota</taxon>
        <taxon>Metazoa</taxon>
        <taxon>Ecdysozoa</taxon>
        <taxon>Arthropoda</taxon>
        <taxon>Hexapoda</taxon>
        <taxon>Insecta</taxon>
        <taxon>Pterygota</taxon>
        <taxon>Neoptera</taxon>
        <taxon>Polyneoptera</taxon>
        <taxon>Phasmatodea</taxon>
        <taxon>Timematodea</taxon>
        <taxon>Timematoidea</taxon>
        <taxon>Timematidae</taxon>
        <taxon>Timema</taxon>
    </lineage>
</organism>
<evidence type="ECO:0000256" key="1">
    <source>
        <dbReference type="SAM" id="MobiDB-lite"/>
    </source>
</evidence>
<sequence>MVSLTTFLCEKEFSPLLLIKNKQINHLDSSNTMRLALSKSITPIISQGESRLPDPLLKGEHWRQLVSECSVAIQHMHTAERTVCPVHKLIARYEHSSAGLLPSVESLSSILKEEYLVLTALFNLVHDLSMDRKTGHLNWVAIKSLVQYFTPSLVTRPFIPGLTTEGDCHFHPMMLMTCYYWPEVHLWCYHLDHTSIISSILPSATTPPSKTSWSFHSEIKQHNQRETTMSDINLDVMSLGDSFKSHRENGVGQLMGLVNNSPHIFPHRAHAILEDTPKIEGSCSLKGHKHDGLYARKEDRKVEININHVIGKRTKTQGTQCGGRYPEKGRDSGLVYTLVHKKAVELVRDSSSQYESDVSASEEERYRPEEEDFELRIQQKATRGLDTSGNSEGVQIVSDFIESTGRLETSIKPEDNKMVSDFIESAR</sequence>
<dbReference type="AlphaFoldDB" id="A0A7R9HP20"/>
<protein>
    <submittedName>
        <fullName evidence="2">Uncharacterized protein</fullName>
    </submittedName>
</protein>
<feature type="region of interest" description="Disordered" evidence="1">
    <location>
        <begin position="351"/>
        <end position="370"/>
    </location>
</feature>
<gene>
    <name evidence="2" type="ORF">TMSB3V08_LOCUS6433</name>
</gene>
<reference evidence="2" key="1">
    <citation type="submission" date="2020-11" db="EMBL/GenBank/DDBJ databases">
        <authorList>
            <person name="Tran Van P."/>
        </authorList>
    </citation>
    <scope>NUCLEOTIDE SEQUENCE</scope>
</reference>